<evidence type="ECO:0000259" key="12">
    <source>
        <dbReference type="SMART" id="SM00852"/>
    </source>
</evidence>
<keyword evidence="7 11" id="KW-0479">Metal-binding</keyword>
<comment type="similarity">
    <text evidence="4 11">Belongs to the MoeA family.</text>
</comment>
<evidence type="ECO:0000256" key="7">
    <source>
        <dbReference type="ARBA" id="ARBA00022723"/>
    </source>
</evidence>
<dbReference type="CDD" id="cd00887">
    <property type="entry name" value="MoeA"/>
    <property type="match status" value="1"/>
</dbReference>
<sequence length="406" mass="43405">MSLDPCAEPALLNVSALQQKLLESLSPLPIEIRRLTDSLGMVLAESIWAQVANPRFDNAAMDGFALGADAVAHAPGVFPLSGLRLAGSDNSTALAPNAAMRITTGARVPQGTVSVVMQEHCSATENEVTVLQGVKSGQNIRWQGEDIQPGQCLLEAGTRIQARHIMLLASQGLAEVRVHRQPVVAVISTGDELRAPGMALGESSIFDSNRPYLLARLHQAGVRVIDLGIIPDDPHKIREALNEAAHQADLIVSSGGVSVGQADWLKRCIEELGELLHWKVKLKPGKPVAWGKVKGTPFLGLPGNPVSTLVCGELFLITALNQLEGSRQPLPRFVRLPIARDYKRKPGRDEFLRAALVYNTEPSQVEILSDQGSASLAGLARTDALLHIAADVAEIKGGTLVDVLLL</sequence>
<dbReference type="InterPro" id="IPR005110">
    <property type="entry name" value="MoeA_linker/N"/>
</dbReference>
<keyword evidence="8 11" id="KW-0460">Magnesium</keyword>
<dbReference type="OrthoDB" id="9804758at2"/>
<proteinExistence type="inferred from homology"/>
<dbReference type="InterPro" id="IPR036688">
    <property type="entry name" value="MoeA_C_domain_IV_sf"/>
</dbReference>
<comment type="cofactor">
    <cofactor evidence="1 11">
        <name>Mg(2+)</name>
        <dbReference type="ChEBI" id="CHEBI:18420"/>
    </cofactor>
</comment>
<keyword evidence="5 11" id="KW-0500">Molybdenum</keyword>
<dbReference type="PANTHER" id="PTHR10192:SF5">
    <property type="entry name" value="GEPHYRIN"/>
    <property type="match status" value="1"/>
</dbReference>
<organism evidence="13 14">
    <name type="scientific">Azomonas agilis</name>
    <dbReference type="NCBI Taxonomy" id="116849"/>
    <lineage>
        <taxon>Bacteria</taxon>
        <taxon>Pseudomonadati</taxon>
        <taxon>Pseudomonadota</taxon>
        <taxon>Gammaproteobacteria</taxon>
        <taxon>Pseudomonadales</taxon>
        <taxon>Pseudomonadaceae</taxon>
        <taxon>Azomonas</taxon>
    </lineage>
</organism>
<dbReference type="SUPFAM" id="SSF63882">
    <property type="entry name" value="MoeA N-terminal region -like"/>
    <property type="match status" value="1"/>
</dbReference>
<dbReference type="EMBL" id="VLKG01000002">
    <property type="protein sequence ID" value="TWH76769.1"/>
    <property type="molecule type" value="Genomic_DNA"/>
</dbReference>
<keyword evidence="14" id="KW-1185">Reference proteome</keyword>
<dbReference type="FunFam" id="3.40.980.10:FF:000004">
    <property type="entry name" value="Molybdopterin molybdenumtransferase"/>
    <property type="match status" value="1"/>
</dbReference>
<dbReference type="UniPathway" id="UPA00344"/>
<dbReference type="SUPFAM" id="SSF63867">
    <property type="entry name" value="MoeA C-terminal domain-like"/>
    <property type="match status" value="1"/>
</dbReference>
<protein>
    <recommendedName>
        <fullName evidence="11">Molybdopterin molybdenumtransferase</fullName>
        <ecNumber evidence="11">2.10.1.1</ecNumber>
    </recommendedName>
</protein>
<keyword evidence="6 11" id="KW-0808">Transferase</keyword>
<dbReference type="Pfam" id="PF03453">
    <property type="entry name" value="MoeA_N"/>
    <property type="match status" value="1"/>
</dbReference>
<evidence type="ECO:0000256" key="11">
    <source>
        <dbReference type="RuleBase" id="RU365090"/>
    </source>
</evidence>
<dbReference type="GO" id="GO:0061599">
    <property type="term" value="F:molybdopterin molybdotransferase activity"/>
    <property type="evidence" value="ECO:0007669"/>
    <property type="project" value="UniProtKB-UniRule"/>
</dbReference>
<dbReference type="InterPro" id="IPR038987">
    <property type="entry name" value="MoeA-like"/>
</dbReference>
<accession>A0A562J0G7</accession>
<dbReference type="PANTHER" id="PTHR10192">
    <property type="entry name" value="MOLYBDOPTERIN BIOSYNTHESIS PROTEIN"/>
    <property type="match status" value="1"/>
</dbReference>
<dbReference type="Gene3D" id="2.40.340.10">
    <property type="entry name" value="MoeA, C-terminal, domain IV"/>
    <property type="match status" value="1"/>
</dbReference>
<dbReference type="SUPFAM" id="SSF53218">
    <property type="entry name" value="Molybdenum cofactor biosynthesis proteins"/>
    <property type="match status" value="1"/>
</dbReference>
<keyword evidence="9 11" id="KW-0501">Molybdenum cofactor biosynthesis</keyword>
<dbReference type="GO" id="GO:0005829">
    <property type="term" value="C:cytosol"/>
    <property type="evidence" value="ECO:0007669"/>
    <property type="project" value="TreeGrafter"/>
</dbReference>
<dbReference type="NCBIfam" id="NF045515">
    <property type="entry name" value="Glp_gephyrin"/>
    <property type="match status" value="1"/>
</dbReference>
<evidence type="ECO:0000256" key="3">
    <source>
        <dbReference type="ARBA" id="ARBA00005046"/>
    </source>
</evidence>
<dbReference type="NCBIfam" id="TIGR00177">
    <property type="entry name" value="molyb_syn"/>
    <property type="match status" value="1"/>
</dbReference>
<dbReference type="RefSeq" id="WP_144570550.1">
    <property type="nucleotide sequence ID" value="NZ_VLKG01000002.1"/>
</dbReference>
<dbReference type="Gene3D" id="3.40.980.10">
    <property type="entry name" value="MoaB/Mog-like domain"/>
    <property type="match status" value="1"/>
</dbReference>
<feature type="domain" description="MoaB/Mog" evidence="12">
    <location>
        <begin position="185"/>
        <end position="322"/>
    </location>
</feature>
<comment type="pathway">
    <text evidence="3 11">Cofactor biosynthesis; molybdopterin biosynthesis.</text>
</comment>
<name>A0A562J0G7_9GAMM</name>
<evidence type="ECO:0000256" key="5">
    <source>
        <dbReference type="ARBA" id="ARBA00022505"/>
    </source>
</evidence>
<comment type="caution">
    <text evidence="13">The sequence shown here is derived from an EMBL/GenBank/DDBJ whole genome shotgun (WGS) entry which is preliminary data.</text>
</comment>
<dbReference type="Pfam" id="PF00994">
    <property type="entry name" value="MoCF_biosynth"/>
    <property type="match status" value="1"/>
</dbReference>
<dbReference type="AlphaFoldDB" id="A0A562J0G7"/>
<evidence type="ECO:0000256" key="9">
    <source>
        <dbReference type="ARBA" id="ARBA00023150"/>
    </source>
</evidence>
<reference evidence="13 14" key="1">
    <citation type="submission" date="2019-07" db="EMBL/GenBank/DDBJ databases">
        <title>Genomic Encyclopedia of Type Strains, Phase I: the one thousand microbial genomes (KMG-I) project.</title>
        <authorList>
            <person name="Kyrpides N."/>
        </authorList>
    </citation>
    <scope>NUCLEOTIDE SEQUENCE [LARGE SCALE GENOMIC DNA]</scope>
    <source>
        <strain evidence="13 14">DSM 375</strain>
    </source>
</reference>
<dbReference type="InterPro" id="IPR036135">
    <property type="entry name" value="MoeA_linker/N_sf"/>
</dbReference>
<dbReference type="InterPro" id="IPR001453">
    <property type="entry name" value="MoaB/Mog_dom"/>
</dbReference>
<evidence type="ECO:0000256" key="4">
    <source>
        <dbReference type="ARBA" id="ARBA00010763"/>
    </source>
</evidence>
<evidence type="ECO:0000256" key="2">
    <source>
        <dbReference type="ARBA" id="ARBA00002901"/>
    </source>
</evidence>
<evidence type="ECO:0000256" key="6">
    <source>
        <dbReference type="ARBA" id="ARBA00022679"/>
    </source>
</evidence>
<dbReference type="InterPro" id="IPR036425">
    <property type="entry name" value="MoaB/Mog-like_dom_sf"/>
</dbReference>
<dbReference type="GO" id="GO:0046872">
    <property type="term" value="F:metal ion binding"/>
    <property type="evidence" value="ECO:0007669"/>
    <property type="project" value="UniProtKB-UniRule"/>
</dbReference>
<evidence type="ECO:0000256" key="8">
    <source>
        <dbReference type="ARBA" id="ARBA00022842"/>
    </source>
</evidence>
<dbReference type="EC" id="2.10.1.1" evidence="11"/>
<gene>
    <name evidence="13" type="ORF">LX59_00814</name>
</gene>
<comment type="catalytic activity">
    <reaction evidence="10">
        <text>adenylyl-molybdopterin + molybdate = Mo-molybdopterin + AMP + H(+)</text>
        <dbReference type="Rhea" id="RHEA:35047"/>
        <dbReference type="ChEBI" id="CHEBI:15378"/>
        <dbReference type="ChEBI" id="CHEBI:36264"/>
        <dbReference type="ChEBI" id="CHEBI:62727"/>
        <dbReference type="ChEBI" id="CHEBI:71302"/>
        <dbReference type="ChEBI" id="CHEBI:456215"/>
        <dbReference type="EC" id="2.10.1.1"/>
    </reaction>
</comment>
<dbReference type="GO" id="GO:0006777">
    <property type="term" value="P:Mo-molybdopterin cofactor biosynthetic process"/>
    <property type="evidence" value="ECO:0007669"/>
    <property type="project" value="UniProtKB-UniRule"/>
</dbReference>
<dbReference type="Proteomes" id="UP000319627">
    <property type="component" value="Unassembled WGS sequence"/>
</dbReference>
<evidence type="ECO:0000256" key="10">
    <source>
        <dbReference type="ARBA" id="ARBA00047317"/>
    </source>
</evidence>
<evidence type="ECO:0000313" key="13">
    <source>
        <dbReference type="EMBL" id="TWH76769.1"/>
    </source>
</evidence>
<evidence type="ECO:0000256" key="1">
    <source>
        <dbReference type="ARBA" id="ARBA00001946"/>
    </source>
</evidence>
<evidence type="ECO:0000313" key="14">
    <source>
        <dbReference type="Proteomes" id="UP000319627"/>
    </source>
</evidence>
<dbReference type="InterPro" id="IPR005111">
    <property type="entry name" value="MoeA_C_domain_IV"/>
</dbReference>
<dbReference type="Gene3D" id="2.170.190.11">
    <property type="entry name" value="Molybdopterin biosynthesis moea protein, domain 3"/>
    <property type="match status" value="1"/>
</dbReference>
<dbReference type="Gene3D" id="3.90.105.10">
    <property type="entry name" value="Molybdopterin biosynthesis moea protein, domain 2"/>
    <property type="match status" value="1"/>
</dbReference>
<dbReference type="Pfam" id="PF03454">
    <property type="entry name" value="MoeA_C"/>
    <property type="match status" value="1"/>
</dbReference>
<dbReference type="SMART" id="SM00852">
    <property type="entry name" value="MoCF_biosynth"/>
    <property type="match status" value="1"/>
</dbReference>
<comment type="function">
    <text evidence="2 11">Catalyzes the insertion of molybdate into adenylated molybdopterin with the concomitant release of AMP.</text>
</comment>